<protein>
    <submittedName>
        <fullName evidence="1">Uncharacterized protein</fullName>
    </submittedName>
</protein>
<proteinExistence type="predicted"/>
<accession>A0A8D9FQT4</accession>
<reference evidence="1" key="1">
    <citation type="submission" date="2021-06" db="EMBL/GenBank/DDBJ databases">
        <authorList>
            <person name="Gannon L."/>
            <person name="Redgwell R T."/>
            <person name="Michniewski S."/>
            <person name="Harrison D C."/>
            <person name="Millard A."/>
        </authorList>
    </citation>
    <scope>NUCLEOTIDE SEQUENCE</scope>
</reference>
<evidence type="ECO:0000313" key="1">
    <source>
        <dbReference type="EMBL" id="CAG7579834.1"/>
    </source>
</evidence>
<sequence length="172" mass="19726">MPLHSKDTFIRPVSVGDTQIFIQDVNLKVSFEINPWRVTATYHQSCYIVVKLQGTDNPLKIKFRTEREALEALTIFQGALDLLKSETSDIPKEIIDYIDIRILQLINDSHFAFRQELASDTWLVGPHTMDKKGAITITNDDLEVIIGYAKYIDNENVLVKFNQPLTGWVFLN</sequence>
<dbReference type="EMBL" id="OU342829">
    <property type="protein sequence ID" value="CAG7579834.1"/>
    <property type="molecule type" value="Genomic_DNA"/>
</dbReference>
<gene>
    <name evidence="1" type="ORF">SLAVMIC_00117</name>
</gene>
<organism evidence="1">
    <name type="scientific">uncultured marine phage</name>
    <dbReference type="NCBI Taxonomy" id="707152"/>
    <lineage>
        <taxon>Viruses</taxon>
        <taxon>environmental samples</taxon>
    </lineage>
</organism>
<name>A0A8D9FQT4_9VIRU</name>